<dbReference type="InterPro" id="IPR005229">
    <property type="entry name" value="YicC/YloC-like"/>
</dbReference>
<evidence type="ECO:0000256" key="1">
    <source>
        <dbReference type="ARBA" id="ARBA00001968"/>
    </source>
</evidence>
<dbReference type="PANTHER" id="PTHR30636:SF3">
    <property type="entry name" value="UPF0701 PROTEIN YICC"/>
    <property type="match status" value="1"/>
</dbReference>
<dbReference type="Proteomes" id="UP000178187">
    <property type="component" value="Unassembled WGS sequence"/>
</dbReference>
<evidence type="ECO:0000256" key="4">
    <source>
        <dbReference type="ARBA" id="ARBA00022801"/>
    </source>
</evidence>
<keyword evidence="3" id="KW-0255">Endonuclease</keyword>
<proteinExistence type="inferred from homology"/>
<dbReference type="NCBIfam" id="TIGR00255">
    <property type="entry name" value="YicC/YloC family endoribonuclease"/>
    <property type="match status" value="1"/>
</dbReference>
<dbReference type="GO" id="GO:0004521">
    <property type="term" value="F:RNA endonuclease activity"/>
    <property type="evidence" value="ECO:0007669"/>
    <property type="project" value="InterPro"/>
</dbReference>
<organism evidence="8 9">
    <name type="scientific">Candidatus Danuiimicrobium aquiferis</name>
    <dbReference type="NCBI Taxonomy" id="1801832"/>
    <lineage>
        <taxon>Bacteria</taxon>
        <taxon>Pseudomonadati</taxon>
        <taxon>Candidatus Omnitrophota</taxon>
        <taxon>Candidatus Danuiimicrobium</taxon>
    </lineage>
</organism>
<name>A0A1G1KSN9_9BACT</name>
<evidence type="ECO:0000256" key="3">
    <source>
        <dbReference type="ARBA" id="ARBA00022759"/>
    </source>
</evidence>
<comment type="caution">
    <text evidence="8">The sequence shown here is derived from an EMBL/GenBank/DDBJ whole genome shotgun (WGS) entry which is preliminary data.</text>
</comment>
<sequence length="288" mass="33190">MTGYGQARGGKLPVRWHIEIRTWNHRFFEFTSRLPNVLLSFEGKIRDIIRDRVKRGKISISVALKNGNDAQDHLTLDEKKVAFYLRNIQKIQKKFCLEGKMNVNTLLAIPNVFVSQTRENDSEALWNGFKGVLDGTLRNLVRSREKEGLALVRDFDKRLDLITGSVDRIQKETVKTAEKQFVRLKDKISELIGNAAIDEKRIEHEVAMMAERMDVTEEIVRLGNHLKHFHSLIRRGNEVGKELDFIAQEMNREVNTIGSKSQDSAISADVIRIKSEIEKIREQVQNVE</sequence>
<evidence type="ECO:0000259" key="6">
    <source>
        <dbReference type="Pfam" id="PF03755"/>
    </source>
</evidence>
<gene>
    <name evidence="8" type="ORF">A3G33_11360</name>
</gene>
<dbReference type="EMBL" id="MHFR01000060">
    <property type="protein sequence ID" value="OGW95589.1"/>
    <property type="molecule type" value="Genomic_DNA"/>
</dbReference>
<protein>
    <submittedName>
        <fullName evidence="8">YicC family protein</fullName>
    </submittedName>
</protein>
<comment type="similarity">
    <text evidence="5">Belongs to the YicC/YloC family.</text>
</comment>
<evidence type="ECO:0000313" key="8">
    <source>
        <dbReference type="EMBL" id="OGW95589.1"/>
    </source>
</evidence>
<feature type="domain" description="Endoribonuclease YicC-like N-terminal" evidence="6">
    <location>
        <begin position="1"/>
        <end position="151"/>
    </location>
</feature>
<evidence type="ECO:0000256" key="2">
    <source>
        <dbReference type="ARBA" id="ARBA00022722"/>
    </source>
</evidence>
<dbReference type="Pfam" id="PF08340">
    <property type="entry name" value="YicC-like_C"/>
    <property type="match status" value="1"/>
</dbReference>
<evidence type="ECO:0000256" key="5">
    <source>
        <dbReference type="ARBA" id="ARBA00035648"/>
    </source>
</evidence>
<comment type="cofactor">
    <cofactor evidence="1">
        <name>a divalent metal cation</name>
        <dbReference type="ChEBI" id="CHEBI:60240"/>
    </cofactor>
</comment>
<dbReference type="GO" id="GO:0016787">
    <property type="term" value="F:hydrolase activity"/>
    <property type="evidence" value="ECO:0007669"/>
    <property type="project" value="UniProtKB-KW"/>
</dbReference>
<dbReference type="Pfam" id="PF03755">
    <property type="entry name" value="YicC-like_N"/>
    <property type="match status" value="1"/>
</dbReference>
<reference evidence="8 9" key="1">
    <citation type="journal article" date="2016" name="Nat. Commun.">
        <title>Thousands of microbial genomes shed light on interconnected biogeochemical processes in an aquifer system.</title>
        <authorList>
            <person name="Anantharaman K."/>
            <person name="Brown C.T."/>
            <person name="Hug L.A."/>
            <person name="Sharon I."/>
            <person name="Castelle C.J."/>
            <person name="Probst A.J."/>
            <person name="Thomas B.C."/>
            <person name="Singh A."/>
            <person name="Wilkins M.J."/>
            <person name="Karaoz U."/>
            <person name="Brodie E.L."/>
            <person name="Williams K.H."/>
            <person name="Hubbard S.S."/>
            <person name="Banfield J.F."/>
        </authorList>
    </citation>
    <scope>NUCLEOTIDE SEQUENCE [LARGE SCALE GENOMIC DNA]</scope>
</reference>
<feature type="domain" description="Endoribonuclease YicC-like C-terminal" evidence="7">
    <location>
        <begin position="170"/>
        <end position="288"/>
    </location>
</feature>
<evidence type="ECO:0000259" key="7">
    <source>
        <dbReference type="Pfam" id="PF08340"/>
    </source>
</evidence>
<dbReference type="InterPro" id="IPR013527">
    <property type="entry name" value="YicC-like_N"/>
</dbReference>
<keyword evidence="2" id="KW-0540">Nuclease</keyword>
<accession>A0A1G1KSN9</accession>
<keyword evidence="4" id="KW-0378">Hydrolase</keyword>
<dbReference type="PANTHER" id="PTHR30636">
    <property type="entry name" value="UPF0701 PROTEIN YICC"/>
    <property type="match status" value="1"/>
</dbReference>
<evidence type="ECO:0000313" key="9">
    <source>
        <dbReference type="Proteomes" id="UP000178187"/>
    </source>
</evidence>
<dbReference type="AlphaFoldDB" id="A0A1G1KSN9"/>
<dbReference type="InterPro" id="IPR013551">
    <property type="entry name" value="YicC-like_C"/>
</dbReference>